<evidence type="ECO:0000256" key="6">
    <source>
        <dbReference type="ARBA" id="ARBA00022527"/>
    </source>
</evidence>
<dbReference type="Gene3D" id="3.30.200.20">
    <property type="entry name" value="Phosphorylase Kinase, domain 1"/>
    <property type="match status" value="2"/>
</dbReference>
<dbReference type="InterPro" id="IPR011009">
    <property type="entry name" value="Kinase-like_dom_sf"/>
</dbReference>
<dbReference type="GO" id="GO:0002229">
    <property type="term" value="P:defense response to oomycetes"/>
    <property type="evidence" value="ECO:0007669"/>
    <property type="project" value="UniProtKB-ARBA"/>
</dbReference>
<evidence type="ECO:0000256" key="10">
    <source>
        <dbReference type="ARBA" id="ARBA00022734"/>
    </source>
</evidence>
<dbReference type="STRING" id="4572.M7YCL0"/>
<keyword evidence="15" id="KW-0472">Membrane</keyword>
<dbReference type="FunFam" id="3.30.200.20:FF:000112">
    <property type="entry name" value="Lectin-domain containing receptor kinase A4.3"/>
    <property type="match status" value="1"/>
</dbReference>
<evidence type="ECO:0000313" key="21">
    <source>
        <dbReference type="EMBL" id="EMS47973.1"/>
    </source>
</evidence>
<dbReference type="GO" id="GO:0005524">
    <property type="term" value="F:ATP binding"/>
    <property type="evidence" value="ECO:0007669"/>
    <property type="project" value="UniProtKB-UniRule"/>
</dbReference>
<keyword evidence="14" id="KW-1133">Transmembrane helix</keyword>
<dbReference type="Pfam" id="PF00139">
    <property type="entry name" value="Lectin_legB"/>
    <property type="match status" value="2"/>
</dbReference>
<sequence length="1376" mass="152876">MPMTSMKPVSFLLLIKLLFLGLSVAPFIAGDEHQFSFSGFSNTNLTLDGAASVTPNGLLMLTNGSALSMGHAFYPSPLHFHNLSDGTVQTFCISFVFAIVPTYKDLSSNGLTMFIAPSKNLPAAMPIQFLGLLNDQNNGNETNHIFAIELDTFQNLEFEDINDNHIGIDINSLYSIKSHNAGFYHDESGTFQSLGLDSQEAMQVWVDYHREKTQIDATMAPLGMVKPTRPTVSANYNLSSVLTDVAYIGFSSAQGKINTKHYVLGWSFGMNSPAPAINLTILPTLPSDPHTKYRHRLWLLEIILPLATAALILSVAAVVSLLVRRHFRYAELRDDWEVEFGPHRFSYKDLFHATEGFDDKNLLGAGGFGRVYRGELPRSKLRVAVKRVSHDSKQGMKEFIAEIVSIGRLQNPNLVHLLGYCRRQGELLLVYEYMPKGSLDKYLYGEVNNSTLSWDQRFWIIRGIASALIYLHEEWEKVVVHRDIKASNVLLDDELNARLGDFGLARLYDHGVEQETTRVVGTIGYLAPELARTAKGTPLTDVFAFGVFILEVTYAIDVRLKGHYNVGEAYLALKLGLLCSHPFVCARPSMRQVIQYLDGHIEPPELPAHQSFQALALMQNEGRKMSTMFDGIDSAYSSMMYPIEHTVSVIRLITVCKVCCVINKIDRSGGGGLSLSGLGKSNLNCLTVCTTQRYNSKPVLCTTLRYKKRASFLPSLLLLLLFGLTIAAFAAGDDQFIFSGFTQSSLALDGGAVVTQGGLLDMSNGTNNVKSHALYPTPLRFRNSSTGGKVQSFSAAIVFCIVGAFPGVSANGLAFFIAPSRNLSDALPTQYFGILKQQNSANLFVIEIDTFQNPDMQDINDNHIGIDINSVFSLPSHAAGFYEDSSGAFKNLTLNTQIELQLWVDYEEEETRINVTLAPLHVGKPSKPLLSATYDLSTVLTETAYIGFSSTAEIMDTRHYVLGWSFGMNGQAAPSIDISKLPKVPRLRQKGQSMLLAIILPIATAALIISMGTIVTLMVRRKRRYREVREDWESKFGPHRFSYKDLFKATQGFKSKNLVGAGGFGEVYRGVLKLSKKEIAVKRMSHESRQGMKEFITEVVSIGRLRHRNLVQLLGYCRRKGELMLVYDYMSNGSLDKYIHCQGDDKPTLNWAQRFQVIKGIATGLLYLHEKWEKVVVHRDIKASNVLLDHEMNGRLGDFGLARLYDHGTDPQSTHMVGTMGYLAPELVRTGKASPLTDVYAFGMFLLEVTCGQKPMKQDAEGNQVFLVDWVLEHWNNRLLSRTVDTRLQGDYSVDEASLVLKIGLLCLHPFPGSRPSMREVMQYLDGETPLPELKPTQLSVDMQGLMQDSGFNTSVMSYPQLMSSFGTVSDLSGGR</sequence>
<name>M7YCL0_TRIUA</name>
<comment type="subcellular location">
    <subcellularLocation>
        <location evidence="1">Cell membrane</location>
        <topology evidence="1">Single-pass type I membrane protein</topology>
    </subcellularLocation>
</comment>
<keyword evidence="7" id="KW-0808">Transferase</keyword>
<dbReference type="InterPro" id="IPR000719">
    <property type="entry name" value="Prot_kinase_dom"/>
</dbReference>
<dbReference type="FunFam" id="1.10.510.10:FF:000517">
    <property type="entry name" value="Putative receptor kinase Lecrk"/>
    <property type="match status" value="1"/>
</dbReference>
<dbReference type="CDD" id="cd14066">
    <property type="entry name" value="STKc_IRAK"/>
    <property type="match status" value="1"/>
</dbReference>
<feature type="domain" description="Protein kinase" evidence="20">
    <location>
        <begin position="357"/>
        <end position="713"/>
    </location>
</feature>
<dbReference type="SMART" id="SM00220">
    <property type="entry name" value="S_TKc"/>
    <property type="match status" value="2"/>
</dbReference>
<dbReference type="FunFam" id="2.60.120.200:FF:000051">
    <property type="entry name" value="L-type lectin-domain containing receptor kinase V.9"/>
    <property type="match status" value="2"/>
</dbReference>
<dbReference type="Pfam" id="PF07714">
    <property type="entry name" value="PK_Tyr_Ser-Thr"/>
    <property type="match status" value="1"/>
</dbReference>
<keyword evidence="9" id="KW-0732">Signal</keyword>
<keyword evidence="10 21" id="KW-0430">Lectin</keyword>
<comment type="catalytic activity">
    <reaction evidence="18">
        <text>L-threonyl-[protein] + ATP = O-phospho-L-threonyl-[protein] + ADP + H(+)</text>
        <dbReference type="Rhea" id="RHEA:46608"/>
        <dbReference type="Rhea" id="RHEA-COMP:11060"/>
        <dbReference type="Rhea" id="RHEA-COMP:11605"/>
        <dbReference type="ChEBI" id="CHEBI:15378"/>
        <dbReference type="ChEBI" id="CHEBI:30013"/>
        <dbReference type="ChEBI" id="CHEBI:30616"/>
        <dbReference type="ChEBI" id="CHEBI:61977"/>
        <dbReference type="ChEBI" id="CHEBI:456216"/>
        <dbReference type="EC" id="2.7.11.1"/>
    </reaction>
    <physiologicalReaction direction="left-to-right" evidence="18">
        <dbReference type="Rhea" id="RHEA:46609"/>
    </physiologicalReaction>
</comment>
<dbReference type="InterPro" id="IPR013320">
    <property type="entry name" value="ConA-like_dom_sf"/>
</dbReference>
<feature type="domain" description="Protein kinase" evidence="20">
    <location>
        <begin position="1053"/>
        <end position="1334"/>
    </location>
</feature>
<dbReference type="InterPro" id="IPR050528">
    <property type="entry name" value="L-type_Lectin-RKs"/>
</dbReference>
<evidence type="ECO:0000256" key="15">
    <source>
        <dbReference type="ARBA" id="ARBA00023136"/>
    </source>
</evidence>
<evidence type="ECO:0000256" key="1">
    <source>
        <dbReference type="ARBA" id="ARBA00004251"/>
    </source>
</evidence>
<evidence type="ECO:0000256" key="14">
    <source>
        <dbReference type="ARBA" id="ARBA00022989"/>
    </source>
</evidence>
<evidence type="ECO:0000256" key="18">
    <source>
        <dbReference type="ARBA" id="ARBA00048659"/>
    </source>
</evidence>
<dbReference type="InterPro" id="IPR017441">
    <property type="entry name" value="Protein_kinase_ATP_BS"/>
</dbReference>
<accession>M7YCL0</accession>
<keyword evidence="5" id="KW-1003">Cell membrane</keyword>
<dbReference type="FunFam" id="3.30.200.20:FF:000811">
    <property type="entry name" value="L-type lectin-domain containing receptor kinase V.9"/>
    <property type="match status" value="1"/>
</dbReference>
<evidence type="ECO:0000256" key="5">
    <source>
        <dbReference type="ARBA" id="ARBA00022475"/>
    </source>
</evidence>
<keyword evidence="8" id="KW-0812">Transmembrane</keyword>
<dbReference type="EMBL" id="KD253575">
    <property type="protein sequence ID" value="EMS47973.1"/>
    <property type="molecule type" value="Genomic_DNA"/>
</dbReference>
<evidence type="ECO:0000256" key="11">
    <source>
        <dbReference type="ARBA" id="ARBA00022741"/>
    </source>
</evidence>
<dbReference type="SUPFAM" id="SSF49899">
    <property type="entry name" value="Concanavalin A-like lectins/glucanases"/>
    <property type="match status" value="2"/>
</dbReference>
<organism evidence="21">
    <name type="scientific">Triticum urartu</name>
    <name type="common">Red wild einkorn</name>
    <name type="synonym">Crithodium urartu</name>
    <dbReference type="NCBI Taxonomy" id="4572"/>
    <lineage>
        <taxon>Eukaryota</taxon>
        <taxon>Viridiplantae</taxon>
        <taxon>Streptophyta</taxon>
        <taxon>Embryophyta</taxon>
        <taxon>Tracheophyta</taxon>
        <taxon>Spermatophyta</taxon>
        <taxon>Magnoliopsida</taxon>
        <taxon>Liliopsida</taxon>
        <taxon>Poales</taxon>
        <taxon>Poaceae</taxon>
        <taxon>BOP clade</taxon>
        <taxon>Pooideae</taxon>
        <taxon>Triticodae</taxon>
        <taxon>Triticeae</taxon>
        <taxon>Triticinae</taxon>
        <taxon>Triticum</taxon>
    </lineage>
</organism>
<dbReference type="GO" id="GO:0005886">
    <property type="term" value="C:plasma membrane"/>
    <property type="evidence" value="ECO:0007669"/>
    <property type="project" value="UniProtKB-SubCell"/>
</dbReference>
<dbReference type="Gene3D" id="1.10.510.10">
    <property type="entry name" value="Transferase(Phosphotransferase) domain 1"/>
    <property type="match status" value="2"/>
</dbReference>
<keyword evidence="11" id="KW-0547">Nucleotide-binding</keyword>
<dbReference type="eggNOG" id="ENOG502QSJ4">
    <property type="taxonomic scope" value="Eukaryota"/>
</dbReference>
<evidence type="ECO:0000259" key="20">
    <source>
        <dbReference type="PROSITE" id="PS50011"/>
    </source>
</evidence>
<dbReference type="GO" id="GO:1901001">
    <property type="term" value="P:negative regulation of response to salt stress"/>
    <property type="evidence" value="ECO:0007669"/>
    <property type="project" value="UniProtKB-ARBA"/>
</dbReference>
<keyword evidence="12 21" id="KW-0418">Kinase</keyword>
<evidence type="ECO:0000256" key="3">
    <source>
        <dbReference type="ARBA" id="ARBA00010217"/>
    </source>
</evidence>
<dbReference type="OMA" id="DNRQINV"/>
<dbReference type="SUPFAM" id="SSF56112">
    <property type="entry name" value="Protein kinase-like (PK-like)"/>
    <property type="match status" value="2"/>
</dbReference>
<dbReference type="Gene3D" id="2.60.120.200">
    <property type="match status" value="2"/>
</dbReference>
<keyword evidence="13" id="KW-0067">ATP-binding</keyword>
<keyword evidence="16 21" id="KW-0675">Receptor</keyword>
<dbReference type="GO" id="GO:0004674">
    <property type="term" value="F:protein serine/threonine kinase activity"/>
    <property type="evidence" value="ECO:0007669"/>
    <property type="project" value="UniProtKB-KW"/>
</dbReference>
<dbReference type="PROSITE" id="PS00107">
    <property type="entry name" value="PROTEIN_KINASE_ATP"/>
    <property type="match status" value="2"/>
</dbReference>
<dbReference type="CDD" id="cd06899">
    <property type="entry name" value="lectin_legume_LecRK_Arcelin_ConA"/>
    <property type="match status" value="2"/>
</dbReference>
<dbReference type="EC" id="2.7.11.1" evidence="4"/>
<dbReference type="PANTHER" id="PTHR27007">
    <property type="match status" value="1"/>
</dbReference>
<dbReference type="PROSITE" id="PS00108">
    <property type="entry name" value="PROTEIN_KINASE_ST"/>
    <property type="match status" value="2"/>
</dbReference>
<evidence type="ECO:0000256" key="9">
    <source>
        <dbReference type="ARBA" id="ARBA00022729"/>
    </source>
</evidence>
<dbReference type="FunFam" id="1.10.510.10:FF:000240">
    <property type="entry name" value="Lectin-domain containing receptor kinase A4.3"/>
    <property type="match status" value="1"/>
</dbReference>
<evidence type="ECO:0000256" key="12">
    <source>
        <dbReference type="ARBA" id="ARBA00022777"/>
    </source>
</evidence>
<evidence type="ECO:0000256" key="2">
    <source>
        <dbReference type="ARBA" id="ARBA00008536"/>
    </source>
</evidence>
<evidence type="ECO:0000256" key="7">
    <source>
        <dbReference type="ARBA" id="ARBA00022679"/>
    </source>
</evidence>
<comment type="similarity">
    <text evidence="2">In the N-terminal section; belongs to the leguminous lectin family.</text>
</comment>
<comment type="similarity">
    <text evidence="3">In the C-terminal section; belongs to the protein kinase superfamily. Ser/Thr protein kinase family.</text>
</comment>
<reference evidence="21" key="1">
    <citation type="journal article" date="2013" name="Nature">
        <title>Draft genome of the wheat A-genome progenitor Triticum urartu.</title>
        <authorList>
            <person name="Ling H.Q."/>
            <person name="Zhao S."/>
            <person name="Liu D."/>
            <person name="Wang J."/>
            <person name="Sun H."/>
            <person name="Zhang C."/>
            <person name="Fan H."/>
            <person name="Li D."/>
            <person name="Dong L."/>
            <person name="Tao Y."/>
            <person name="Gao C."/>
            <person name="Wu H."/>
            <person name="Li Y."/>
            <person name="Cui Y."/>
            <person name="Guo X."/>
            <person name="Zheng S."/>
            <person name="Wang B."/>
            <person name="Yu K."/>
            <person name="Liang Q."/>
            <person name="Yang W."/>
            <person name="Lou X."/>
            <person name="Chen J."/>
            <person name="Feng M."/>
            <person name="Jian J."/>
            <person name="Zhang X."/>
            <person name="Luo G."/>
            <person name="Jiang Y."/>
            <person name="Liu J."/>
            <person name="Wang Z."/>
            <person name="Sha Y."/>
            <person name="Zhang B."/>
            <person name="Wu H."/>
            <person name="Tang D."/>
            <person name="Shen Q."/>
            <person name="Xue P."/>
            <person name="Zou S."/>
            <person name="Wang X."/>
            <person name="Liu X."/>
            <person name="Wang F."/>
            <person name="Yang Y."/>
            <person name="An X."/>
            <person name="Dong Z."/>
            <person name="Zhang K."/>
            <person name="Zhang X."/>
            <person name="Luo M.C."/>
            <person name="Dvorak J."/>
            <person name="Tong Y."/>
            <person name="Wang J."/>
            <person name="Yang H."/>
            <person name="Li Z."/>
            <person name="Wang D."/>
            <person name="Zhang A."/>
            <person name="Wang J."/>
        </authorList>
    </citation>
    <scope>NUCLEOTIDE SEQUENCE</scope>
</reference>
<dbReference type="PROSITE" id="PS50011">
    <property type="entry name" value="PROTEIN_KINASE_DOM"/>
    <property type="match status" value="2"/>
</dbReference>
<dbReference type="InterPro" id="IPR001245">
    <property type="entry name" value="Ser-Thr/Tyr_kinase_cat_dom"/>
</dbReference>
<keyword evidence="17" id="KW-0325">Glycoprotein</keyword>
<evidence type="ECO:0000256" key="19">
    <source>
        <dbReference type="ARBA" id="ARBA00048977"/>
    </source>
</evidence>
<dbReference type="InterPro" id="IPR008271">
    <property type="entry name" value="Ser/Thr_kinase_AS"/>
</dbReference>
<keyword evidence="6" id="KW-0723">Serine/threonine-protein kinase</keyword>
<dbReference type="Pfam" id="PF00069">
    <property type="entry name" value="Pkinase"/>
    <property type="match status" value="1"/>
</dbReference>
<evidence type="ECO:0000256" key="16">
    <source>
        <dbReference type="ARBA" id="ARBA00023170"/>
    </source>
</evidence>
<comment type="catalytic activity">
    <reaction evidence="19">
        <text>L-seryl-[protein] + ATP = O-phospho-L-seryl-[protein] + ADP + H(+)</text>
        <dbReference type="Rhea" id="RHEA:17989"/>
        <dbReference type="Rhea" id="RHEA-COMP:9863"/>
        <dbReference type="Rhea" id="RHEA-COMP:11604"/>
        <dbReference type="ChEBI" id="CHEBI:15378"/>
        <dbReference type="ChEBI" id="CHEBI:29999"/>
        <dbReference type="ChEBI" id="CHEBI:30616"/>
        <dbReference type="ChEBI" id="CHEBI:83421"/>
        <dbReference type="ChEBI" id="CHEBI:456216"/>
        <dbReference type="EC" id="2.7.11.1"/>
    </reaction>
    <physiologicalReaction direction="left-to-right" evidence="19">
        <dbReference type="Rhea" id="RHEA:17990"/>
    </physiologicalReaction>
</comment>
<evidence type="ECO:0000256" key="4">
    <source>
        <dbReference type="ARBA" id="ARBA00012513"/>
    </source>
</evidence>
<dbReference type="InterPro" id="IPR001220">
    <property type="entry name" value="Legume_lectin_dom"/>
</dbReference>
<evidence type="ECO:0000256" key="8">
    <source>
        <dbReference type="ARBA" id="ARBA00022692"/>
    </source>
</evidence>
<gene>
    <name evidence="21" type="ORF">TRIUR3_03159</name>
</gene>
<dbReference type="GO" id="GO:0030246">
    <property type="term" value="F:carbohydrate binding"/>
    <property type="evidence" value="ECO:0007669"/>
    <property type="project" value="UniProtKB-KW"/>
</dbReference>
<proteinExistence type="inferred from homology"/>
<protein>
    <recommendedName>
        <fullName evidence="4">non-specific serine/threonine protein kinase</fullName>
        <ecNumber evidence="4">2.7.11.1</ecNumber>
    </recommendedName>
</protein>
<evidence type="ECO:0000256" key="13">
    <source>
        <dbReference type="ARBA" id="ARBA00022840"/>
    </source>
</evidence>
<evidence type="ECO:0000256" key="17">
    <source>
        <dbReference type="ARBA" id="ARBA00023180"/>
    </source>
</evidence>